<evidence type="ECO:0000313" key="3">
    <source>
        <dbReference type="EMBL" id="PVY62483.1"/>
    </source>
</evidence>
<dbReference type="SUPFAM" id="SSF53474">
    <property type="entry name" value="alpha/beta-Hydrolases"/>
    <property type="match status" value="1"/>
</dbReference>
<protein>
    <submittedName>
        <fullName evidence="3">Pimeloyl-ACP methyl ester carboxylesterase</fullName>
    </submittedName>
</protein>
<evidence type="ECO:0000313" key="4">
    <source>
        <dbReference type="Proteomes" id="UP000246145"/>
    </source>
</evidence>
<evidence type="ECO:0000256" key="1">
    <source>
        <dbReference type="ARBA" id="ARBA00022801"/>
    </source>
</evidence>
<dbReference type="Pfam" id="PF12697">
    <property type="entry name" value="Abhydrolase_6"/>
    <property type="match status" value="1"/>
</dbReference>
<dbReference type="OrthoDB" id="9779853at2"/>
<dbReference type="InterPro" id="IPR000073">
    <property type="entry name" value="AB_hydrolase_1"/>
</dbReference>
<accession>A0A2U1CN88</accession>
<dbReference type="PRINTS" id="PR00111">
    <property type="entry name" value="ABHYDROLASE"/>
</dbReference>
<evidence type="ECO:0000259" key="2">
    <source>
        <dbReference type="Pfam" id="PF12697"/>
    </source>
</evidence>
<keyword evidence="4" id="KW-1185">Reference proteome</keyword>
<dbReference type="STRING" id="1231391.GCA_000308195_02564"/>
<dbReference type="Proteomes" id="UP000246145">
    <property type="component" value="Unassembled WGS sequence"/>
</dbReference>
<dbReference type="InterPro" id="IPR029058">
    <property type="entry name" value="AB_hydrolase_fold"/>
</dbReference>
<proteinExistence type="predicted"/>
<dbReference type="GO" id="GO:0016020">
    <property type="term" value="C:membrane"/>
    <property type="evidence" value="ECO:0007669"/>
    <property type="project" value="TreeGrafter"/>
</dbReference>
<gene>
    <name evidence="3" type="ORF">C7440_1977</name>
</gene>
<dbReference type="Gene3D" id="3.40.50.1820">
    <property type="entry name" value="alpha/beta hydrolase"/>
    <property type="match status" value="1"/>
</dbReference>
<dbReference type="EMBL" id="QEKO01000002">
    <property type="protein sequence ID" value="PVY62483.1"/>
    <property type="molecule type" value="Genomic_DNA"/>
</dbReference>
<comment type="caution">
    <text evidence="3">The sequence shown here is derived from an EMBL/GenBank/DDBJ whole genome shotgun (WGS) entry which is preliminary data.</text>
</comment>
<keyword evidence="1" id="KW-0378">Hydrolase</keyword>
<sequence>MPHSSQSEYSQGRTSNGLAYERRGKGLPLVLLHGWCLNAKMWAYAQEDLGADHEIITFDLAGFGRSSHLAGPYGFERHARDLAAAFNELELQRPVVAGFAFGAAIAVALGKSNPTQITAVIAVGLPSAQASPYAKMPRAMRRDWPGFARKSAEALFYNTQSEATLGWIERMFGDASLCVAVETVRLLEHYEPAEAVKGLELPTLLIHGDQDQVAPVATGQACAQAIPGSKLAVVENCGHLIVIDNKNAFHDVVRSFLSTL</sequence>
<dbReference type="GO" id="GO:0016787">
    <property type="term" value="F:hydrolase activity"/>
    <property type="evidence" value="ECO:0007669"/>
    <property type="project" value="UniProtKB-KW"/>
</dbReference>
<dbReference type="AlphaFoldDB" id="A0A2U1CN88"/>
<organism evidence="3 4">
    <name type="scientific">Pusillimonas noertemannii</name>
    <dbReference type="NCBI Taxonomy" id="305977"/>
    <lineage>
        <taxon>Bacteria</taxon>
        <taxon>Pseudomonadati</taxon>
        <taxon>Pseudomonadota</taxon>
        <taxon>Betaproteobacteria</taxon>
        <taxon>Burkholderiales</taxon>
        <taxon>Alcaligenaceae</taxon>
        <taxon>Pusillimonas</taxon>
    </lineage>
</organism>
<reference evidence="3 4" key="1">
    <citation type="submission" date="2018-04" db="EMBL/GenBank/DDBJ databases">
        <title>Genomic Encyclopedia of Type Strains, Phase IV (KMG-IV): sequencing the most valuable type-strain genomes for metagenomic binning, comparative biology and taxonomic classification.</title>
        <authorList>
            <person name="Goeker M."/>
        </authorList>
    </citation>
    <scope>NUCLEOTIDE SEQUENCE [LARGE SCALE GENOMIC DNA]</scope>
    <source>
        <strain evidence="3 4">DSM 10065</strain>
    </source>
</reference>
<feature type="domain" description="AB hydrolase-1" evidence="2">
    <location>
        <begin position="29"/>
        <end position="244"/>
    </location>
</feature>
<dbReference type="InterPro" id="IPR050266">
    <property type="entry name" value="AB_hydrolase_sf"/>
</dbReference>
<name>A0A2U1CN88_9BURK</name>
<dbReference type="PANTHER" id="PTHR43798:SF31">
    <property type="entry name" value="AB HYDROLASE SUPERFAMILY PROTEIN YCLE"/>
    <property type="match status" value="1"/>
</dbReference>
<dbReference type="RefSeq" id="WP_083851308.1">
    <property type="nucleotide sequence ID" value="NZ_JACCEX010000002.1"/>
</dbReference>
<dbReference type="PANTHER" id="PTHR43798">
    <property type="entry name" value="MONOACYLGLYCEROL LIPASE"/>
    <property type="match status" value="1"/>
</dbReference>